<organism evidence="1">
    <name type="scientific">anaerobic digester metagenome</name>
    <dbReference type="NCBI Taxonomy" id="1263854"/>
    <lineage>
        <taxon>unclassified sequences</taxon>
        <taxon>metagenomes</taxon>
        <taxon>ecological metagenomes</taxon>
    </lineage>
</organism>
<proteinExistence type="predicted"/>
<sequence>MPRAGLNIDNLKEGQEVSPDYLQGAISLSAGQKLLLDHTYNLFFSNIPEFPGEPGLTCRADDVLSGSGLVRVLFSHMNLLIDWSSDPLSNMPAAVGFAVENRTLRELDVYAIRGAMSCNRTTDGTYLFLEDAAPLQPGESEPQCYGSAVGNYVVREFFLSEQKPPVNLGRVKPGERLIHGLDVGPRAWAVGLYDLEFVDAASGCRLNRSDLTPGEAVGLETFIAPLGVDLDNFLEEKLASGTVLPKSWYECEHMRGLFVPGIYSDSPAGEASSKIFTINYSADNGLAASFALAAGDVSPAFEPDIFINDRMRNGYDQASPGLKGVNKGNYGADYTIKMELTGPVALVFQGPLQCCAVDTYNQIDTVWLDGQIKALQIKDPNYEQFYTDESALRPPGYGRVIAVFKESGRHDHVLRYIPPPNTYGPVRFYLLPLVDDRNLH</sequence>
<evidence type="ECO:0000313" key="1">
    <source>
        <dbReference type="EMBL" id="VFU12746.1"/>
    </source>
</evidence>
<accession>A0A485LWL7</accession>
<dbReference type="AlphaFoldDB" id="A0A485LWL7"/>
<protein>
    <submittedName>
        <fullName evidence="1">Uncharacterized protein</fullName>
    </submittedName>
</protein>
<reference evidence="1" key="1">
    <citation type="submission" date="2019-03" db="EMBL/GenBank/DDBJ databases">
        <authorList>
            <person name="Hao L."/>
        </authorList>
    </citation>
    <scope>NUCLEOTIDE SEQUENCE</scope>
</reference>
<name>A0A485LWL7_9ZZZZ</name>
<dbReference type="EMBL" id="CAADRN010000099">
    <property type="protein sequence ID" value="VFU12746.1"/>
    <property type="molecule type" value="Genomic_DNA"/>
</dbReference>
<gene>
    <name evidence="1" type="ORF">SCFA_1880003</name>
</gene>